<organism evidence="3 4">
    <name type="scientific">Mucilaginibacter galii</name>
    <dbReference type="NCBI Taxonomy" id="2005073"/>
    <lineage>
        <taxon>Bacteria</taxon>
        <taxon>Pseudomonadati</taxon>
        <taxon>Bacteroidota</taxon>
        <taxon>Sphingobacteriia</taxon>
        <taxon>Sphingobacteriales</taxon>
        <taxon>Sphingobacteriaceae</taxon>
        <taxon>Mucilaginibacter</taxon>
    </lineage>
</organism>
<dbReference type="Proteomes" id="UP000662074">
    <property type="component" value="Unassembled WGS sequence"/>
</dbReference>
<feature type="signal peptide" evidence="1">
    <location>
        <begin position="1"/>
        <end position="20"/>
    </location>
</feature>
<name>A0A917J9C8_9SPHI</name>
<gene>
    <name evidence="3" type="ORF">GCM10011425_26250</name>
</gene>
<evidence type="ECO:0000259" key="2">
    <source>
        <dbReference type="Pfam" id="PF13568"/>
    </source>
</evidence>
<evidence type="ECO:0000313" key="3">
    <source>
        <dbReference type="EMBL" id="GGI51413.1"/>
    </source>
</evidence>
<feature type="domain" description="Outer membrane protein beta-barrel" evidence="2">
    <location>
        <begin position="25"/>
        <end position="178"/>
    </location>
</feature>
<evidence type="ECO:0000256" key="1">
    <source>
        <dbReference type="SAM" id="SignalP"/>
    </source>
</evidence>
<keyword evidence="1" id="KW-0732">Signal</keyword>
<reference evidence="3" key="1">
    <citation type="journal article" date="2014" name="Int. J. Syst. Evol. Microbiol.">
        <title>Complete genome sequence of Corynebacterium casei LMG S-19264T (=DSM 44701T), isolated from a smear-ripened cheese.</title>
        <authorList>
            <consortium name="US DOE Joint Genome Institute (JGI-PGF)"/>
            <person name="Walter F."/>
            <person name="Albersmeier A."/>
            <person name="Kalinowski J."/>
            <person name="Ruckert C."/>
        </authorList>
    </citation>
    <scope>NUCLEOTIDE SEQUENCE</scope>
    <source>
        <strain evidence="3">CCM 8711</strain>
    </source>
</reference>
<feature type="chain" id="PRO_5037254214" description="Outer membrane protein beta-barrel domain-containing protein" evidence="1">
    <location>
        <begin position="21"/>
        <end position="202"/>
    </location>
</feature>
<dbReference type="Pfam" id="PF13568">
    <property type="entry name" value="OMP_b-brl_2"/>
    <property type="match status" value="1"/>
</dbReference>
<comment type="caution">
    <text evidence="3">The sequence shown here is derived from an EMBL/GenBank/DDBJ whole genome shotgun (WGS) entry which is preliminary data.</text>
</comment>
<protein>
    <recommendedName>
        <fullName evidence="2">Outer membrane protein beta-barrel domain-containing protein</fullName>
    </recommendedName>
</protein>
<dbReference type="RefSeq" id="WP_188417466.1">
    <property type="nucleotide sequence ID" value="NZ_BMDO01000007.1"/>
</dbReference>
<sequence>MKQFFYLLAISLCTAVSARAQLLPSVSFGVKAGANLSSFSTSNTLSSDNRAGFLGGFWARIGAGGIHLQPEIYYTSKNVKFQGESGGVPATNTANFKSIDVPILVGTKIGLLGVGARLNTGPLFSFVTSQDQSIGDAFNNATRLRYQDQNYAWQFGVGLDVQRVSLDLRYELGLNKIDNGVEKSNVRANLFNLTLAYRLFSF</sequence>
<accession>A0A917J9C8</accession>
<keyword evidence="4" id="KW-1185">Reference proteome</keyword>
<dbReference type="InterPro" id="IPR025665">
    <property type="entry name" value="Beta-barrel_OMP_2"/>
</dbReference>
<reference evidence="3" key="2">
    <citation type="submission" date="2020-09" db="EMBL/GenBank/DDBJ databases">
        <authorList>
            <person name="Sun Q."/>
            <person name="Sedlacek I."/>
        </authorList>
    </citation>
    <scope>NUCLEOTIDE SEQUENCE</scope>
    <source>
        <strain evidence="3">CCM 8711</strain>
    </source>
</reference>
<dbReference type="AlphaFoldDB" id="A0A917J9C8"/>
<evidence type="ECO:0000313" key="4">
    <source>
        <dbReference type="Proteomes" id="UP000662074"/>
    </source>
</evidence>
<proteinExistence type="predicted"/>
<dbReference type="EMBL" id="BMDO01000007">
    <property type="protein sequence ID" value="GGI51413.1"/>
    <property type="molecule type" value="Genomic_DNA"/>
</dbReference>